<dbReference type="EMBL" id="AWVF01000472">
    <property type="protein sequence ID" value="ERJ86671.1"/>
    <property type="molecule type" value="Genomic_DNA"/>
</dbReference>
<proteinExistence type="inferred from homology"/>
<organism evidence="8 9">
    <name type="scientific">Ruminococcus callidus ATCC 27760</name>
    <dbReference type="NCBI Taxonomy" id="411473"/>
    <lineage>
        <taxon>Bacteria</taxon>
        <taxon>Bacillati</taxon>
        <taxon>Bacillota</taxon>
        <taxon>Clostridia</taxon>
        <taxon>Eubacteriales</taxon>
        <taxon>Oscillospiraceae</taxon>
        <taxon>Ruminococcus</taxon>
    </lineage>
</organism>
<evidence type="ECO:0000256" key="7">
    <source>
        <dbReference type="HAMAP-Rule" id="MF_01416"/>
    </source>
</evidence>
<protein>
    <recommendedName>
        <fullName evidence="7">ATP synthase subunit delta</fullName>
    </recommendedName>
    <alternativeName>
        <fullName evidence="7">ATP synthase F(1) sector subunit delta</fullName>
    </alternativeName>
    <alternativeName>
        <fullName evidence="7">F-type ATPase subunit delta</fullName>
        <shortName evidence="7">F-ATPase subunit delta</shortName>
    </alternativeName>
</protein>
<dbReference type="SUPFAM" id="SSF47928">
    <property type="entry name" value="N-terminal domain of the delta subunit of the F1F0-ATP synthase"/>
    <property type="match status" value="1"/>
</dbReference>
<dbReference type="RefSeq" id="WP_021681800.1">
    <property type="nucleotide sequence ID" value="NZ_KI260380.1"/>
</dbReference>
<dbReference type="STRING" id="411473.RUMCAL_03479"/>
<dbReference type="PANTHER" id="PTHR11910">
    <property type="entry name" value="ATP SYNTHASE DELTA CHAIN"/>
    <property type="match status" value="1"/>
</dbReference>
<dbReference type="Pfam" id="PF00213">
    <property type="entry name" value="OSCP"/>
    <property type="match status" value="1"/>
</dbReference>
<gene>
    <name evidence="7" type="primary">atpH</name>
    <name evidence="8" type="ORF">RUMCAL_03479</name>
</gene>
<evidence type="ECO:0000256" key="5">
    <source>
        <dbReference type="ARBA" id="ARBA00023136"/>
    </source>
</evidence>
<comment type="caution">
    <text evidence="8">The sequence shown here is derived from an EMBL/GenBank/DDBJ whole genome shotgun (WGS) entry which is preliminary data.</text>
</comment>
<dbReference type="NCBIfam" id="TIGR01145">
    <property type="entry name" value="ATP_synt_delta"/>
    <property type="match status" value="1"/>
</dbReference>
<evidence type="ECO:0000256" key="6">
    <source>
        <dbReference type="ARBA" id="ARBA00023310"/>
    </source>
</evidence>
<evidence type="ECO:0000256" key="4">
    <source>
        <dbReference type="ARBA" id="ARBA00023065"/>
    </source>
</evidence>
<keyword evidence="6 7" id="KW-0066">ATP synthesis</keyword>
<comment type="function">
    <text evidence="7">F(1)F(0) ATP synthase produces ATP from ADP in the presence of a proton or sodium gradient. F-type ATPases consist of two structural domains, F(1) containing the extramembraneous catalytic core and F(0) containing the membrane proton channel, linked together by a central stalk and a peripheral stalk. During catalysis, ATP synthesis in the catalytic domain of F(1) is coupled via a rotary mechanism of the central stalk subunits to proton translocation.</text>
</comment>
<dbReference type="PATRIC" id="fig|411473.3.peg.2913"/>
<dbReference type="PRINTS" id="PR00125">
    <property type="entry name" value="ATPASEDELTA"/>
</dbReference>
<dbReference type="HOGENOM" id="CLU_085114_2_0_9"/>
<dbReference type="Gene3D" id="1.10.520.20">
    <property type="entry name" value="N-terminal domain of the delta subunit of the F1F0-ATP synthase"/>
    <property type="match status" value="1"/>
</dbReference>
<keyword evidence="3 7" id="KW-0375">Hydrogen ion transport</keyword>
<evidence type="ECO:0000256" key="2">
    <source>
        <dbReference type="ARBA" id="ARBA00022448"/>
    </source>
</evidence>
<dbReference type="AlphaFoldDB" id="U2JK88"/>
<dbReference type="HAMAP" id="MF_01416">
    <property type="entry name" value="ATP_synth_delta_bact"/>
    <property type="match status" value="1"/>
</dbReference>
<dbReference type="GO" id="GO:0005886">
    <property type="term" value="C:plasma membrane"/>
    <property type="evidence" value="ECO:0007669"/>
    <property type="project" value="UniProtKB-SubCell"/>
</dbReference>
<keyword evidence="5 7" id="KW-0472">Membrane</keyword>
<reference evidence="8 9" key="1">
    <citation type="submission" date="2013-07" db="EMBL/GenBank/DDBJ databases">
        <authorList>
            <person name="Weinstock G."/>
            <person name="Sodergren E."/>
            <person name="Wylie T."/>
            <person name="Fulton L."/>
            <person name="Fulton R."/>
            <person name="Fronick C."/>
            <person name="O'Laughlin M."/>
            <person name="Godfrey J."/>
            <person name="Miner T."/>
            <person name="Herter B."/>
            <person name="Appelbaum E."/>
            <person name="Cordes M."/>
            <person name="Lek S."/>
            <person name="Wollam A."/>
            <person name="Pepin K.H."/>
            <person name="Palsikar V.B."/>
            <person name="Mitreva M."/>
            <person name="Wilson R.K."/>
        </authorList>
    </citation>
    <scope>NUCLEOTIDE SEQUENCE [LARGE SCALE GENOMIC DNA]</scope>
    <source>
        <strain evidence="8 9">ATCC 27760</strain>
    </source>
</reference>
<sequence length="167" mass="18722">MNGAVTSYATVLLTLPNASDAVADAQQTFQNCPLLTDSLSNPTISEAEKFAVIDRIFPESLRTFLKVVCQNGQIDSILEIFSEYQALERRQRHCAHAVLEYVTPLTDAQLTAMKKMICAKTGEPEVQLELHQNPELLGGFILHIGDDEYDRSVRSAVRNMRKSLIRR</sequence>
<dbReference type="GO" id="GO:0045259">
    <property type="term" value="C:proton-transporting ATP synthase complex"/>
    <property type="evidence" value="ECO:0007669"/>
    <property type="project" value="UniProtKB-KW"/>
</dbReference>
<keyword evidence="7" id="KW-1003">Cell membrane</keyword>
<name>U2JK88_9FIRM</name>
<accession>U2JK88</accession>
<dbReference type="eggNOG" id="COG0712">
    <property type="taxonomic scope" value="Bacteria"/>
</dbReference>
<evidence type="ECO:0000313" key="8">
    <source>
        <dbReference type="EMBL" id="ERJ86671.1"/>
    </source>
</evidence>
<evidence type="ECO:0000256" key="3">
    <source>
        <dbReference type="ARBA" id="ARBA00022781"/>
    </source>
</evidence>
<comment type="similarity">
    <text evidence="7">Belongs to the ATPase delta chain family.</text>
</comment>
<dbReference type="GeneID" id="93693075"/>
<keyword evidence="7" id="KW-0139">CF(1)</keyword>
<evidence type="ECO:0000256" key="1">
    <source>
        <dbReference type="ARBA" id="ARBA00004370"/>
    </source>
</evidence>
<comment type="subcellular location">
    <subcellularLocation>
        <location evidence="7">Cell membrane</location>
        <topology evidence="7">Peripheral membrane protein</topology>
    </subcellularLocation>
    <subcellularLocation>
        <location evidence="1">Membrane</location>
    </subcellularLocation>
</comment>
<comment type="function">
    <text evidence="7">This protein is part of the stalk that links CF(0) to CF(1). It either transmits conformational changes from CF(0) to CF(1) or is implicated in proton conduction.</text>
</comment>
<dbReference type="GO" id="GO:0046933">
    <property type="term" value="F:proton-transporting ATP synthase activity, rotational mechanism"/>
    <property type="evidence" value="ECO:0007669"/>
    <property type="project" value="UniProtKB-UniRule"/>
</dbReference>
<keyword evidence="9" id="KW-1185">Reference proteome</keyword>
<dbReference type="Proteomes" id="UP000016662">
    <property type="component" value="Unassembled WGS sequence"/>
</dbReference>
<evidence type="ECO:0000313" key="9">
    <source>
        <dbReference type="Proteomes" id="UP000016662"/>
    </source>
</evidence>
<keyword evidence="4 7" id="KW-0406">Ion transport</keyword>
<dbReference type="InterPro" id="IPR000711">
    <property type="entry name" value="ATPase_OSCP/dsu"/>
</dbReference>
<keyword evidence="2 7" id="KW-0813">Transport</keyword>
<dbReference type="InterPro" id="IPR026015">
    <property type="entry name" value="ATP_synth_OSCP/delta_N_sf"/>
</dbReference>
<dbReference type="OrthoDB" id="9802471at2"/>